<gene>
    <name evidence="2" type="ORF">LPJ61_004990</name>
</gene>
<feature type="non-terminal residue" evidence="2">
    <location>
        <position position="56"/>
    </location>
</feature>
<sequence length="56" mass="6303">MDEMDPFEARLLFGNMLDNLTGAQPTIDRVSAFAIKNSGMADDLFECMSEKLDKMQ</sequence>
<dbReference type="InterPro" id="IPR006569">
    <property type="entry name" value="CID_dom"/>
</dbReference>
<comment type="caution">
    <text evidence="2">The sequence shown here is derived from an EMBL/GenBank/DDBJ whole genome shotgun (WGS) entry which is preliminary data.</text>
</comment>
<dbReference type="Pfam" id="PF12243">
    <property type="entry name" value="CTK3"/>
    <property type="match status" value="1"/>
</dbReference>
<dbReference type="Proteomes" id="UP001143981">
    <property type="component" value="Unassembled WGS sequence"/>
</dbReference>
<dbReference type="EMBL" id="JANBOI010001396">
    <property type="protein sequence ID" value="KAJ1726738.1"/>
    <property type="molecule type" value="Genomic_DNA"/>
</dbReference>
<proteinExistence type="predicted"/>
<protein>
    <recommendedName>
        <fullName evidence="1">CID domain-containing protein</fullName>
    </recommendedName>
</protein>
<evidence type="ECO:0000313" key="3">
    <source>
        <dbReference type="Proteomes" id="UP001143981"/>
    </source>
</evidence>
<reference evidence="2" key="1">
    <citation type="submission" date="2022-07" db="EMBL/GenBank/DDBJ databases">
        <title>Phylogenomic reconstructions and comparative analyses of Kickxellomycotina fungi.</title>
        <authorList>
            <person name="Reynolds N.K."/>
            <person name="Stajich J.E."/>
            <person name="Barry K."/>
            <person name="Grigoriev I.V."/>
            <person name="Crous P."/>
            <person name="Smith M.E."/>
        </authorList>
    </citation>
    <scope>NUCLEOTIDE SEQUENCE</scope>
    <source>
        <strain evidence="2">BCRC 34381</strain>
    </source>
</reference>
<feature type="domain" description="CID" evidence="1">
    <location>
        <begin position="5"/>
        <end position="56"/>
    </location>
</feature>
<evidence type="ECO:0000313" key="2">
    <source>
        <dbReference type="EMBL" id="KAJ1726738.1"/>
    </source>
</evidence>
<accession>A0A9W7Y9Z2</accession>
<keyword evidence="3" id="KW-1185">Reference proteome</keyword>
<dbReference type="OrthoDB" id="21266at2759"/>
<dbReference type="InterPro" id="IPR024638">
    <property type="entry name" value="Ctk3_N"/>
</dbReference>
<name>A0A9W7Y9Z2_9FUNG</name>
<evidence type="ECO:0000259" key="1">
    <source>
        <dbReference type="PROSITE" id="PS51391"/>
    </source>
</evidence>
<dbReference type="PROSITE" id="PS51391">
    <property type="entry name" value="CID"/>
    <property type="match status" value="1"/>
</dbReference>
<organism evidence="2 3">
    <name type="scientific">Coemansia biformis</name>
    <dbReference type="NCBI Taxonomy" id="1286918"/>
    <lineage>
        <taxon>Eukaryota</taxon>
        <taxon>Fungi</taxon>
        <taxon>Fungi incertae sedis</taxon>
        <taxon>Zoopagomycota</taxon>
        <taxon>Kickxellomycotina</taxon>
        <taxon>Kickxellomycetes</taxon>
        <taxon>Kickxellales</taxon>
        <taxon>Kickxellaceae</taxon>
        <taxon>Coemansia</taxon>
    </lineage>
</organism>
<dbReference type="AlphaFoldDB" id="A0A9W7Y9Z2"/>